<dbReference type="InterPro" id="IPR036068">
    <property type="entry name" value="Nicotinate_pribotase-like_C"/>
</dbReference>
<accession>A0A835T0U0</accession>
<reference evidence="3" key="1">
    <citation type="journal article" date="2020" name="bioRxiv">
        <title>Comparative genomics of Chlamydomonas.</title>
        <authorList>
            <person name="Craig R.J."/>
            <person name="Hasan A.R."/>
            <person name="Ness R.W."/>
            <person name="Keightley P.D."/>
        </authorList>
    </citation>
    <scope>NUCLEOTIDE SEQUENCE</scope>
    <source>
        <strain evidence="3">SAG 7.73</strain>
    </source>
</reference>
<comment type="caution">
    <text evidence="3">The sequence shown here is derived from an EMBL/GenBank/DDBJ whole genome shotgun (WGS) entry which is preliminary data.</text>
</comment>
<feature type="compositionally biased region" description="Low complexity" evidence="2">
    <location>
        <begin position="897"/>
        <end position="910"/>
    </location>
</feature>
<comment type="pathway">
    <text evidence="1">Cofactor biosynthesis; NAD(+) biosynthesis.</text>
</comment>
<feature type="compositionally biased region" description="Low complexity" evidence="2">
    <location>
        <begin position="864"/>
        <end position="880"/>
    </location>
</feature>
<dbReference type="EMBL" id="JAEHOC010000012">
    <property type="protein sequence ID" value="KAG2436749.1"/>
    <property type="molecule type" value="Genomic_DNA"/>
</dbReference>
<dbReference type="AlphaFoldDB" id="A0A835T0U0"/>
<feature type="compositionally biased region" description="Gly residues" evidence="2">
    <location>
        <begin position="405"/>
        <end position="422"/>
    </location>
</feature>
<dbReference type="Gene3D" id="3.20.140.10">
    <property type="entry name" value="nicotinate phosphoribosyltransferase"/>
    <property type="match status" value="1"/>
</dbReference>
<dbReference type="InterPro" id="IPR052145">
    <property type="entry name" value="Mediator/Homeobox_domain"/>
</dbReference>
<feature type="compositionally biased region" description="Low complexity" evidence="2">
    <location>
        <begin position="842"/>
        <end position="854"/>
    </location>
</feature>
<dbReference type="GO" id="GO:0009435">
    <property type="term" value="P:NAD+ biosynthetic process"/>
    <property type="evidence" value="ECO:0007669"/>
    <property type="project" value="UniProtKB-UniPathway"/>
</dbReference>
<evidence type="ECO:0000256" key="2">
    <source>
        <dbReference type="SAM" id="MobiDB-lite"/>
    </source>
</evidence>
<name>A0A835T0U0_CHLIN</name>
<protein>
    <submittedName>
        <fullName evidence="3">Uncharacterized protein</fullName>
    </submittedName>
</protein>
<feature type="compositionally biased region" description="Acidic residues" evidence="2">
    <location>
        <begin position="394"/>
        <end position="404"/>
    </location>
</feature>
<evidence type="ECO:0000313" key="4">
    <source>
        <dbReference type="Proteomes" id="UP000650467"/>
    </source>
</evidence>
<evidence type="ECO:0000313" key="3">
    <source>
        <dbReference type="EMBL" id="KAG2436749.1"/>
    </source>
</evidence>
<feature type="compositionally biased region" description="Gly residues" evidence="2">
    <location>
        <begin position="383"/>
        <end position="393"/>
    </location>
</feature>
<sequence length="1040" mass="104564">MSFSAPATTTPPSSSHSPGAIASSAPAPAGPEEVAADADADAAAAATTRPQAAGGEHDAGAGAGARSPDPPAARPLPVTMTAVAAGTQPGASEEPGQAGDAAAATTAAATGPVPSPAEDLIDVPRLHRRLAAYAAAYGLPAAAAAQLAALLATPLAERLLAAPPAALHAQHLVSDAYKPRMHVMYDRFMTGVTADFALVVRRAPPAADPAALPTSQPGLWRRFTAAAAALSRRHIGSAAVSGASTVSEANAALAYEQRSGGAGGYGYVFGYGEEPYGPYEVEALRTQFGLELPATLLERCRSQGVAPVTWQRIGGGVRPAAVAAAAAGGGGGGGAAAGGGGMRLPAAQSPVNHPHQEHGQQEHGHRLRHRGFPPPAEAEDSQGGFGGLDSGFGDGDDDLGDDDGGGGGSGSDSEDGGGGGRSGANTGSGEAAPQGAAGRSPRLPQAAAAAGTGAAGTGAAGEEVGEGARDYTGRVAIASGPIISASLAETTLMQLFQETAVQAQAAALTKQYSSSTSAGSAGQDGECSSSTSRNTSSSGSSTSGGGAAASGTEPYCFDRTERLANSLVRLALTVEQINGLRHGLRIALFAGRRASDLLFLVLQNLYAAAHLAGYGGTSSLFAAAAVCRCWAGMHVPERERWGGPGRLVGTHAHEMVGSMALQQLLAPYDAEAGRRAGLRRPLALSPLLAHLLFLAANGGGGPGGGGATALADTFTTPAFIAVARAAAVPAAFRRDVESEYGWAIPEHARCFDLFRVWRIDSGTYEDVAAQVVAAWRERCAELAAAGRPPLRPPQLMHSNLDSVEQIAQVVALPEPIRPATLAFGTLADGFLPFLPDDHGAAAAPAAAPGGTAHGDALHTPGSHAPGAAAGGAAPSADAQQPQPPLPQPQQPRHQEQQQKQQQQQQQQQQQRPTIGLASVVMKLVQARPPRPLPPLAPAEPTTPTGMDAAAGSGMFSPKAPPLRLPPCAVKLGDGEVGLGTKAQVDPRLPAAAAQRALQAAVELAHTSATRRLDEAAVSAVLAEAYDAVTRDGVLMAGAAE</sequence>
<feature type="region of interest" description="Disordered" evidence="2">
    <location>
        <begin position="325"/>
        <end position="463"/>
    </location>
</feature>
<feature type="compositionally biased region" description="Low complexity" evidence="2">
    <location>
        <begin position="528"/>
        <end position="541"/>
    </location>
</feature>
<dbReference type="PANTHER" id="PTHR24330">
    <property type="entry name" value="HOMEOBOX PROTEIN BARH-LIKE"/>
    <property type="match status" value="1"/>
</dbReference>
<feature type="compositionally biased region" description="Pro residues" evidence="2">
    <location>
        <begin position="928"/>
        <end position="937"/>
    </location>
</feature>
<feature type="compositionally biased region" description="Low complexity" evidence="2">
    <location>
        <begin position="101"/>
        <end position="110"/>
    </location>
</feature>
<feature type="compositionally biased region" description="Basic and acidic residues" evidence="2">
    <location>
        <begin position="354"/>
        <end position="364"/>
    </location>
</feature>
<feature type="region of interest" description="Disordered" evidence="2">
    <location>
        <begin position="842"/>
        <end position="913"/>
    </location>
</feature>
<dbReference type="PANTHER" id="PTHR24330:SF19">
    <property type="entry name" value="MEDIATOR OF RNA POLYMERASE II TRANSCRIPTION SUBUNIT 29"/>
    <property type="match status" value="1"/>
</dbReference>
<organism evidence="3 4">
    <name type="scientific">Chlamydomonas incerta</name>
    <dbReference type="NCBI Taxonomy" id="51695"/>
    <lineage>
        <taxon>Eukaryota</taxon>
        <taxon>Viridiplantae</taxon>
        <taxon>Chlorophyta</taxon>
        <taxon>core chlorophytes</taxon>
        <taxon>Chlorophyceae</taxon>
        <taxon>CS clade</taxon>
        <taxon>Chlamydomonadales</taxon>
        <taxon>Chlamydomonadaceae</taxon>
        <taxon>Chlamydomonas</taxon>
    </lineage>
</organism>
<feature type="compositionally biased region" description="Low complexity" evidence="2">
    <location>
        <begin position="1"/>
        <end position="33"/>
    </location>
</feature>
<dbReference type="Proteomes" id="UP000650467">
    <property type="component" value="Unassembled WGS sequence"/>
</dbReference>
<dbReference type="OrthoDB" id="542538at2759"/>
<gene>
    <name evidence="3" type="ORF">HXX76_006273</name>
</gene>
<feature type="region of interest" description="Disordered" evidence="2">
    <location>
        <begin position="928"/>
        <end position="950"/>
    </location>
</feature>
<dbReference type="SUPFAM" id="SSF51690">
    <property type="entry name" value="Nicotinate/Quinolinate PRTase C-terminal domain-like"/>
    <property type="match status" value="1"/>
</dbReference>
<feature type="region of interest" description="Disordered" evidence="2">
    <location>
        <begin position="515"/>
        <end position="551"/>
    </location>
</feature>
<keyword evidence="4" id="KW-1185">Reference proteome</keyword>
<dbReference type="UniPathway" id="UPA00253"/>
<feature type="compositionally biased region" description="Gly residues" evidence="2">
    <location>
        <begin position="327"/>
        <end position="342"/>
    </location>
</feature>
<feature type="region of interest" description="Disordered" evidence="2">
    <location>
        <begin position="1"/>
        <end position="119"/>
    </location>
</feature>
<proteinExistence type="predicted"/>
<evidence type="ECO:0000256" key="1">
    <source>
        <dbReference type="ARBA" id="ARBA00004790"/>
    </source>
</evidence>